<feature type="domain" description="Response regulatory" evidence="12">
    <location>
        <begin position="611"/>
        <end position="728"/>
    </location>
</feature>
<dbReference type="Gene3D" id="3.30.565.10">
    <property type="entry name" value="Histidine kinase-like ATPase, C-terminal domain"/>
    <property type="match status" value="2"/>
</dbReference>
<dbReference type="PANTHER" id="PTHR43547">
    <property type="entry name" value="TWO-COMPONENT HISTIDINE KINASE"/>
    <property type="match status" value="1"/>
</dbReference>
<dbReference type="CDD" id="cd00082">
    <property type="entry name" value="HisKA"/>
    <property type="match status" value="1"/>
</dbReference>
<dbReference type="CDD" id="cd00075">
    <property type="entry name" value="HATPase"/>
    <property type="match status" value="1"/>
</dbReference>
<keyword evidence="10" id="KW-0472">Membrane</keyword>
<dbReference type="Pfam" id="PF00072">
    <property type="entry name" value="Response_reg"/>
    <property type="match status" value="1"/>
</dbReference>
<evidence type="ECO:0000313" key="13">
    <source>
        <dbReference type="EMBL" id="MDQ0157314.1"/>
    </source>
</evidence>
<evidence type="ECO:0000256" key="8">
    <source>
        <dbReference type="ARBA" id="ARBA00023012"/>
    </source>
</evidence>
<dbReference type="GO" id="GO:0016301">
    <property type="term" value="F:kinase activity"/>
    <property type="evidence" value="ECO:0007669"/>
    <property type="project" value="UniProtKB-KW"/>
</dbReference>
<feature type="transmembrane region" description="Helical" evidence="10">
    <location>
        <begin position="260"/>
        <end position="281"/>
    </location>
</feature>
<proteinExistence type="predicted"/>
<feature type="modified residue" description="4-aspartylphosphate" evidence="9">
    <location>
        <position position="661"/>
    </location>
</feature>
<dbReference type="InterPro" id="IPR004358">
    <property type="entry name" value="Sig_transdc_His_kin-like_C"/>
</dbReference>
<keyword evidence="5" id="KW-0547">Nucleotide-binding</keyword>
<dbReference type="Proteomes" id="UP001231362">
    <property type="component" value="Unassembled WGS sequence"/>
</dbReference>
<keyword evidence="7" id="KW-0067">ATP-binding</keyword>
<dbReference type="PROSITE" id="PS50109">
    <property type="entry name" value="HIS_KIN"/>
    <property type="match status" value="2"/>
</dbReference>
<comment type="caution">
    <text evidence="13">The sequence shown here is derived from an EMBL/GenBank/DDBJ whole genome shotgun (WGS) entry which is preliminary data.</text>
</comment>
<evidence type="ECO:0000256" key="1">
    <source>
        <dbReference type="ARBA" id="ARBA00000085"/>
    </source>
</evidence>
<dbReference type="InterPro" id="IPR003594">
    <property type="entry name" value="HATPase_dom"/>
</dbReference>
<evidence type="ECO:0000256" key="2">
    <source>
        <dbReference type="ARBA" id="ARBA00012438"/>
    </source>
</evidence>
<dbReference type="PRINTS" id="PR00344">
    <property type="entry name" value="BCTRLSENSOR"/>
</dbReference>
<dbReference type="InterPro" id="IPR036097">
    <property type="entry name" value="HisK_dim/P_sf"/>
</dbReference>
<dbReference type="InterPro" id="IPR001789">
    <property type="entry name" value="Sig_transdc_resp-reg_receiver"/>
</dbReference>
<dbReference type="SUPFAM" id="SSF47384">
    <property type="entry name" value="Homodimeric domain of signal transducing histidine kinase"/>
    <property type="match status" value="1"/>
</dbReference>
<evidence type="ECO:0000256" key="10">
    <source>
        <dbReference type="SAM" id="Phobius"/>
    </source>
</evidence>
<dbReference type="SMART" id="SM00387">
    <property type="entry name" value="HATPase_c"/>
    <property type="match status" value="2"/>
</dbReference>
<feature type="transmembrane region" description="Helical" evidence="10">
    <location>
        <begin position="236"/>
        <end position="254"/>
    </location>
</feature>
<dbReference type="SMART" id="SM00448">
    <property type="entry name" value="REC"/>
    <property type="match status" value="1"/>
</dbReference>
<evidence type="ECO:0000256" key="3">
    <source>
        <dbReference type="ARBA" id="ARBA00022553"/>
    </source>
</evidence>
<evidence type="ECO:0000256" key="4">
    <source>
        <dbReference type="ARBA" id="ARBA00022679"/>
    </source>
</evidence>
<evidence type="ECO:0000259" key="11">
    <source>
        <dbReference type="PROSITE" id="PS50109"/>
    </source>
</evidence>
<dbReference type="CDD" id="cd16922">
    <property type="entry name" value="HATPase_EvgS-ArcB-TorS-like"/>
    <property type="match status" value="1"/>
</dbReference>
<dbReference type="EC" id="2.7.13.3" evidence="2"/>
<feature type="transmembrane region" description="Helical" evidence="10">
    <location>
        <begin position="288"/>
        <end position="311"/>
    </location>
</feature>
<dbReference type="InterPro" id="IPR011006">
    <property type="entry name" value="CheY-like_superfamily"/>
</dbReference>
<dbReference type="Pfam" id="PF06580">
    <property type="entry name" value="His_kinase"/>
    <property type="match status" value="1"/>
</dbReference>
<dbReference type="InterPro" id="IPR005467">
    <property type="entry name" value="His_kinase_dom"/>
</dbReference>
<dbReference type="Pfam" id="PF02518">
    <property type="entry name" value="HATPase_c"/>
    <property type="match status" value="2"/>
</dbReference>
<feature type="transmembrane region" description="Helical" evidence="10">
    <location>
        <begin position="168"/>
        <end position="185"/>
    </location>
</feature>
<feature type="domain" description="Histidine kinase" evidence="11">
    <location>
        <begin position="839"/>
        <end position="937"/>
    </location>
</feature>
<reference evidence="13 14" key="1">
    <citation type="submission" date="2023-07" db="EMBL/GenBank/DDBJ databases">
        <title>Genomic Encyclopedia of Type Strains, Phase IV (KMG-IV): sequencing the most valuable type-strain genomes for metagenomic binning, comparative biology and taxonomic classification.</title>
        <authorList>
            <person name="Goeker M."/>
        </authorList>
    </citation>
    <scope>NUCLEOTIDE SEQUENCE [LARGE SCALE GENOMIC DNA]</scope>
    <source>
        <strain evidence="13 14">DSM 23948</strain>
    </source>
</reference>
<keyword evidence="6 13" id="KW-0418">Kinase</keyword>
<dbReference type="SMART" id="SM00388">
    <property type="entry name" value="HisKA"/>
    <property type="match status" value="1"/>
</dbReference>
<keyword evidence="10" id="KW-1133">Transmembrane helix</keyword>
<keyword evidence="4" id="KW-0808">Transferase</keyword>
<dbReference type="PROSITE" id="PS50110">
    <property type="entry name" value="RESPONSE_REGULATORY"/>
    <property type="match status" value="1"/>
</dbReference>
<dbReference type="Gene3D" id="1.10.287.130">
    <property type="match status" value="1"/>
</dbReference>
<keyword evidence="14" id="KW-1185">Reference proteome</keyword>
<dbReference type="InterPro" id="IPR011623">
    <property type="entry name" value="7TMR_DISM_rcpt_extracell_dom1"/>
</dbReference>
<keyword evidence="10" id="KW-0812">Transmembrane</keyword>
<feature type="transmembrane region" description="Helical" evidence="10">
    <location>
        <begin position="205"/>
        <end position="224"/>
    </location>
</feature>
<feature type="transmembrane region" description="Helical" evidence="10">
    <location>
        <begin position="138"/>
        <end position="156"/>
    </location>
</feature>
<name>A0ABT9V8M7_9BACL</name>
<feature type="domain" description="Histidine kinase" evidence="11">
    <location>
        <begin position="365"/>
        <end position="577"/>
    </location>
</feature>
<feature type="transmembrane region" description="Helical" evidence="10">
    <location>
        <begin position="317"/>
        <end position="336"/>
    </location>
</feature>
<dbReference type="Pfam" id="PF07695">
    <property type="entry name" value="7TMR-DISM_7TM"/>
    <property type="match status" value="1"/>
</dbReference>
<dbReference type="SUPFAM" id="SSF52172">
    <property type="entry name" value="CheY-like"/>
    <property type="match status" value="1"/>
</dbReference>
<evidence type="ECO:0000259" key="12">
    <source>
        <dbReference type="PROSITE" id="PS50110"/>
    </source>
</evidence>
<gene>
    <name evidence="13" type="ORF">J2S07_003643</name>
</gene>
<sequence>MEPKQYDSALSHSVKVPSLWTKYEIDGANVPKYTNGTYRLKILIDENDDVFGIKTTNIRMSNAIFIDGKLKGQSGQPGDEDTYVQHNIPYSVYFSPDQTEIELIVQVANFDYASGGGIVGSIYFGDQQSISKLHESSLLYDWVTISAFIMMFIYFFGSYLHFKKDIELFYFSQLCLAVIGYSASHGEKVLLSIIPNMTYEVFERIQMVTSICFGIFLLLYFYYALQKYGNRRILQLLVATGIFLNATCVLPIRLHSELQMAYSTYLLIIILYVIFIQIRAIKNKETGAVYLTVSSVAILGYFIVGTLNVISNFQLTILPPFLPFIILTMLSLFISYRFTDSFLKKEELSNALMRIDKLKDEFLAKTSHEFRTPLHGITVISQSIIDRKDSGMNEAEKEKVSLILSIAERLSHLVKDILDYSKLQQGELKLLKTPVDLYALIHVTVEIFQYMIKKDLRLTSHIPRGTFVFADEDRLRQILYNLIDNAVKYTEAGSVDISCYKQMDKVVLEVRDTGVGIPPEHMERLFEPFTQFDNSVKGAGLGLSVVKQLVEVQGGEISVHSKVGEGTTFLVSLPAAFPNEMRKKKVPRQYFSIQSPVALSLPYRYENGPKKILIADDDHVNLRVLIDTLESEAYSIIAVDNGAAVLEELKNNPEIALVVLDIMMPGLSGYEVSQQIRKSFNLSELPILMLTAAITPEDMIAAFQSGANDFLHKPFVASELKTRIRNLLLMKESSETVTKMEIAFLQAQIKPHFIYNVLNTILSLSYIDLEKSRTMITDFATFLRGSFAFENTSRLVPLEKELSLIQSYVNIHRTRFPDQLELEIEMDGDFHCLIPPLLLQPLVENAIIHGLKNKSEGGKVTVIIKKENGQVIFRIIDNGKGIPKEVLRKIWDKDKQIKQGVGLLNIAKRLTHYESSSITIDSNDIGTIAEIHFPFLREPQSIS</sequence>
<dbReference type="Pfam" id="PF00512">
    <property type="entry name" value="HisKA"/>
    <property type="match status" value="1"/>
</dbReference>
<dbReference type="PANTHER" id="PTHR43547:SF2">
    <property type="entry name" value="HYBRID SIGNAL TRANSDUCTION HISTIDINE KINASE C"/>
    <property type="match status" value="1"/>
</dbReference>
<keyword evidence="3 9" id="KW-0597">Phosphoprotein</keyword>
<evidence type="ECO:0000256" key="9">
    <source>
        <dbReference type="PROSITE-ProRule" id="PRU00169"/>
    </source>
</evidence>
<accession>A0ABT9V8M7</accession>
<evidence type="ECO:0000313" key="14">
    <source>
        <dbReference type="Proteomes" id="UP001231362"/>
    </source>
</evidence>
<dbReference type="EMBL" id="JAUSTU010000024">
    <property type="protein sequence ID" value="MDQ0157314.1"/>
    <property type="molecule type" value="Genomic_DNA"/>
</dbReference>
<comment type="catalytic activity">
    <reaction evidence="1">
        <text>ATP + protein L-histidine = ADP + protein N-phospho-L-histidine.</text>
        <dbReference type="EC" id="2.7.13.3"/>
    </reaction>
</comment>
<keyword evidence="8" id="KW-0902">Two-component regulatory system</keyword>
<evidence type="ECO:0000256" key="7">
    <source>
        <dbReference type="ARBA" id="ARBA00022840"/>
    </source>
</evidence>
<organism evidence="13 14">
    <name type="scientific">Anoxybacillus andreesenii</name>
    <dbReference type="NCBI Taxonomy" id="1325932"/>
    <lineage>
        <taxon>Bacteria</taxon>
        <taxon>Bacillati</taxon>
        <taxon>Bacillota</taxon>
        <taxon>Bacilli</taxon>
        <taxon>Bacillales</taxon>
        <taxon>Anoxybacillaceae</taxon>
        <taxon>Anoxybacillus</taxon>
    </lineage>
</organism>
<dbReference type="Gene3D" id="3.40.50.2300">
    <property type="match status" value="1"/>
</dbReference>
<dbReference type="InterPro" id="IPR036890">
    <property type="entry name" value="HATPase_C_sf"/>
</dbReference>
<protein>
    <recommendedName>
        <fullName evidence="2">histidine kinase</fullName>
        <ecNumber evidence="2">2.7.13.3</ecNumber>
    </recommendedName>
</protein>
<dbReference type="SUPFAM" id="SSF55874">
    <property type="entry name" value="ATPase domain of HSP90 chaperone/DNA topoisomerase II/histidine kinase"/>
    <property type="match status" value="2"/>
</dbReference>
<dbReference type="InterPro" id="IPR010559">
    <property type="entry name" value="Sig_transdc_His_kin_internal"/>
</dbReference>
<dbReference type="RefSeq" id="WP_307151781.1">
    <property type="nucleotide sequence ID" value="NZ_JAUSTU010000024.1"/>
</dbReference>
<evidence type="ECO:0000256" key="6">
    <source>
        <dbReference type="ARBA" id="ARBA00022777"/>
    </source>
</evidence>
<evidence type="ECO:0000256" key="5">
    <source>
        <dbReference type="ARBA" id="ARBA00022741"/>
    </source>
</evidence>
<dbReference type="InterPro" id="IPR003661">
    <property type="entry name" value="HisK_dim/P_dom"/>
</dbReference>